<dbReference type="Gene3D" id="3.40.50.720">
    <property type="entry name" value="NAD(P)-binding Rossmann-like Domain"/>
    <property type="match status" value="1"/>
</dbReference>
<dbReference type="EMBL" id="BAABFO010000018">
    <property type="protein sequence ID" value="GAA4337915.1"/>
    <property type="molecule type" value="Genomic_DNA"/>
</dbReference>
<dbReference type="PANTHER" id="PTHR24321:SF8">
    <property type="entry name" value="ESTRADIOL 17-BETA-DEHYDROGENASE 8-RELATED"/>
    <property type="match status" value="1"/>
</dbReference>
<dbReference type="InterPro" id="IPR020904">
    <property type="entry name" value="Sc_DH/Rdtase_CS"/>
</dbReference>
<evidence type="ECO:0000256" key="1">
    <source>
        <dbReference type="ARBA" id="ARBA00006484"/>
    </source>
</evidence>
<accession>A0ABP8HDN6</accession>
<reference evidence="4" key="1">
    <citation type="journal article" date="2019" name="Int. J. Syst. Evol. Microbiol.">
        <title>The Global Catalogue of Microorganisms (GCM) 10K type strain sequencing project: providing services to taxonomists for standard genome sequencing and annotation.</title>
        <authorList>
            <consortium name="The Broad Institute Genomics Platform"/>
            <consortium name="The Broad Institute Genome Sequencing Center for Infectious Disease"/>
            <person name="Wu L."/>
            <person name="Ma J."/>
        </authorList>
    </citation>
    <scope>NUCLEOTIDE SEQUENCE [LARGE SCALE GENOMIC DNA]</scope>
    <source>
        <strain evidence="4">JCM 17666</strain>
    </source>
</reference>
<keyword evidence="2" id="KW-0560">Oxidoreductase</keyword>
<dbReference type="InterPro" id="IPR002347">
    <property type="entry name" value="SDR_fam"/>
</dbReference>
<name>A0ABP8HDN6_9BURK</name>
<evidence type="ECO:0000256" key="2">
    <source>
        <dbReference type="ARBA" id="ARBA00023002"/>
    </source>
</evidence>
<dbReference type="PANTHER" id="PTHR24321">
    <property type="entry name" value="DEHYDROGENASES, SHORT CHAIN"/>
    <property type="match status" value="1"/>
</dbReference>
<comment type="similarity">
    <text evidence="1">Belongs to the short-chain dehydrogenases/reductases (SDR) family.</text>
</comment>
<evidence type="ECO:0000313" key="4">
    <source>
        <dbReference type="Proteomes" id="UP001501671"/>
    </source>
</evidence>
<gene>
    <name evidence="3" type="ORF">GCM10023144_34290</name>
</gene>
<keyword evidence="4" id="KW-1185">Reference proteome</keyword>
<dbReference type="RefSeq" id="WP_345251094.1">
    <property type="nucleotide sequence ID" value="NZ_BAABFO010000018.1"/>
</dbReference>
<dbReference type="InterPro" id="IPR036291">
    <property type="entry name" value="NAD(P)-bd_dom_sf"/>
</dbReference>
<dbReference type="Pfam" id="PF13561">
    <property type="entry name" value="adh_short_C2"/>
    <property type="match status" value="1"/>
</dbReference>
<dbReference type="CDD" id="cd05233">
    <property type="entry name" value="SDR_c"/>
    <property type="match status" value="1"/>
</dbReference>
<dbReference type="PRINTS" id="PR00081">
    <property type="entry name" value="GDHRDH"/>
</dbReference>
<proteinExistence type="inferred from homology"/>
<dbReference type="Proteomes" id="UP001501671">
    <property type="component" value="Unassembled WGS sequence"/>
</dbReference>
<protein>
    <submittedName>
        <fullName evidence="3">SDR family oxidoreductase</fullName>
    </submittedName>
</protein>
<comment type="caution">
    <text evidence="3">The sequence shown here is derived from an EMBL/GenBank/DDBJ whole genome shotgun (WGS) entry which is preliminary data.</text>
</comment>
<sequence>MQERHAVVVGAGGGIGRECTRQLRARGWRVFGLDLNRLETDDPGVMPLICDVTDAGDVQRAFAEIGRTAPAINALIVCSGILKVGALEDMAIEAFDAIFSVNVRGPFLCARAAAPMLRAAASADYPSRIVFLSSVAALRPKIHGGAYAATKAALDALTRTFAGELAPGVLVNGIAPGAVDTDFVRKMRQGADAGDSYKAGGSTLPPLGRIATPADVAAVMNFLLDPGANHMLGAIITMDGGASAVRM</sequence>
<dbReference type="PROSITE" id="PS00061">
    <property type="entry name" value="ADH_SHORT"/>
    <property type="match status" value="1"/>
</dbReference>
<evidence type="ECO:0000313" key="3">
    <source>
        <dbReference type="EMBL" id="GAA4337915.1"/>
    </source>
</evidence>
<dbReference type="SUPFAM" id="SSF51735">
    <property type="entry name" value="NAD(P)-binding Rossmann-fold domains"/>
    <property type="match status" value="1"/>
</dbReference>
<organism evidence="3 4">
    <name type="scientific">Pigmentiphaga soli</name>
    <dbReference type="NCBI Taxonomy" id="1007095"/>
    <lineage>
        <taxon>Bacteria</taxon>
        <taxon>Pseudomonadati</taxon>
        <taxon>Pseudomonadota</taxon>
        <taxon>Betaproteobacteria</taxon>
        <taxon>Burkholderiales</taxon>
        <taxon>Alcaligenaceae</taxon>
        <taxon>Pigmentiphaga</taxon>
    </lineage>
</organism>